<evidence type="ECO:0000313" key="1">
    <source>
        <dbReference type="EMBL" id="SFG50285.1"/>
    </source>
</evidence>
<dbReference type="OrthoDB" id="190426at2"/>
<accession>A0A1I2SBN4</accession>
<dbReference type="AlphaFoldDB" id="A0A1I2SBN4"/>
<sequence length="255" mass="30415">MIVNEQEHHFLMIEQHEHAKISGQIVRNWKKDFLLRSKLREEADWAVSQHDRAWIPLDKEPLWNEEKNRPYSFIDYPLTEKLEAYQRGIEEAADQSLYAGMLCSMHYQSFFSEDSEDPEIRSFLADEKVRQKNLYQAMKRDIPKDIYQLHFQRLQFCDDLSLYICMQEPGISKDEEVSWFKKGFRQSFDFAPGGIMPHWVDGKKVSLRPFPLEYSFEVQIPYRMVSKEDIEKKGLKEAYHQSEINHRVVVFVPSD</sequence>
<dbReference type="InterPro" id="IPR024992">
    <property type="entry name" value="DUF3891"/>
</dbReference>
<evidence type="ECO:0008006" key="3">
    <source>
        <dbReference type="Google" id="ProtNLM"/>
    </source>
</evidence>
<dbReference type="Pfam" id="PF13030">
    <property type="entry name" value="DUF3891"/>
    <property type="match status" value="1"/>
</dbReference>
<dbReference type="Proteomes" id="UP000198897">
    <property type="component" value="Unassembled WGS sequence"/>
</dbReference>
<dbReference type="EMBL" id="FOOG01000049">
    <property type="protein sequence ID" value="SFG50285.1"/>
    <property type="molecule type" value="Genomic_DNA"/>
</dbReference>
<protein>
    <recommendedName>
        <fullName evidence="3">DUF3891 domain-containing protein</fullName>
    </recommendedName>
</protein>
<organism evidence="1 2">
    <name type="scientific">Halobacillus alkaliphilus</name>
    <dbReference type="NCBI Taxonomy" id="396056"/>
    <lineage>
        <taxon>Bacteria</taxon>
        <taxon>Bacillati</taxon>
        <taxon>Bacillota</taxon>
        <taxon>Bacilli</taxon>
        <taxon>Bacillales</taxon>
        <taxon>Bacillaceae</taxon>
        <taxon>Halobacillus</taxon>
    </lineage>
</organism>
<reference evidence="2" key="1">
    <citation type="submission" date="2016-10" db="EMBL/GenBank/DDBJ databases">
        <authorList>
            <person name="Varghese N."/>
            <person name="Submissions S."/>
        </authorList>
    </citation>
    <scope>NUCLEOTIDE SEQUENCE [LARGE SCALE GENOMIC DNA]</scope>
    <source>
        <strain evidence="2">FP5</strain>
    </source>
</reference>
<proteinExistence type="predicted"/>
<name>A0A1I2SBN4_9BACI</name>
<evidence type="ECO:0000313" key="2">
    <source>
        <dbReference type="Proteomes" id="UP000198897"/>
    </source>
</evidence>
<gene>
    <name evidence="1" type="ORF">SAMN05216353_14922</name>
</gene>
<dbReference type="RefSeq" id="WP_089754221.1">
    <property type="nucleotide sequence ID" value="NZ_FOOG01000049.1"/>
</dbReference>
<keyword evidence="2" id="KW-1185">Reference proteome</keyword>